<gene>
    <name evidence="1" type="ORF">E5676_scaffold432G00040</name>
</gene>
<accession>A0A5D3C1P7</accession>
<dbReference type="AlphaFoldDB" id="A0A5D3C1P7"/>
<evidence type="ECO:0000313" key="1">
    <source>
        <dbReference type="EMBL" id="TYK05873.1"/>
    </source>
</evidence>
<reference evidence="1 2" key="1">
    <citation type="submission" date="2019-08" db="EMBL/GenBank/DDBJ databases">
        <title>Draft genome sequences of two oriental melons (Cucumis melo L. var makuwa).</title>
        <authorList>
            <person name="Kwon S.-Y."/>
        </authorList>
    </citation>
    <scope>NUCLEOTIDE SEQUENCE [LARGE SCALE GENOMIC DNA]</scope>
    <source>
        <strain evidence="2">cv. Chang Bougi</strain>
        <tissue evidence="1">Leaf</tissue>
    </source>
</reference>
<dbReference type="Proteomes" id="UP000321947">
    <property type="component" value="Unassembled WGS sequence"/>
</dbReference>
<protein>
    <recommendedName>
        <fullName evidence="3">Kirola-like</fullName>
    </recommendedName>
</protein>
<evidence type="ECO:0000313" key="2">
    <source>
        <dbReference type="Proteomes" id="UP000321947"/>
    </source>
</evidence>
<proteinExistence type="predicted"/>
<dbReference type="EMBL" id="SSTD01013673">
    <property type="protein sequence ID" value="TYK05873.1"/>
    <property type="molecule type" value="Genomic_DNA"/>
</dbReference>
<comment type="caution">
    <text evidence="1">The sequence shown here is derived from an EMBL/GenBank/DDBJ whole genome shotgun (WGS) entry which is preliminary data.</text>
</comment>
<sequence length="181" mass="19182">MVSEHDIDQTLENTTLDGNQTEEIAVRISIVVAAAVNAQISIAMNEWFCCLQTTPANMILSPFPSSAPPRAAVGNLRTSLSSSNHAGQSFSTTLSNLYALPPIGSAANTSYHSKVRNPQIHLTIEVGESLARSNPNVQASSSSSSSIAHHQLEGLRQQIATIEATLGATSNTPGQAFIHLY</sequence>
<name>A0A5D3C1P7_CUCMM</name>
<evidence type="ECO:0008006" key="3">
    <source>
        <dbReference type="Google" id="ProtNLM"/>
    </source>
</evidence>
<organism evidence="1 2">
    <name type="scientific">Cucumis melo var. makuwa</name>
    <name type="common">Oriental melon</name>
    <dbReference type="NCBI Taxonomy" id="1194695"/>
    <lineage>
        <taxon>Eukaryota</taxon>
        <taxon>Viridiplantae</taxon>
        <taxon>Streptophyta</taxon>
        <taxon>Embryophyta</taxon>
        <taxon>Tracheophyta</taxon>
        <taxon>Spermatophyta</taxon>
        <taxon>Magnoliopsida</taxon>
        <taxon>eudicotyledons</taxon>
        <taxon>Gunneridae</taxon>
        <taxon>Pentapetalae</taxon>
        <taxon>rosids</taxon>
        <taxon>fabids</taxon>
        <taxon>Cucurbitales</taxon>
        <taxon>Cucurbitaceae</taxon>
        <taxon>Benincaseae</taxon>
        <taxon>Cucumis</taxon>
    </lineage>
</organism>